<organism evidence="2 3">
    <name type="scientific">Pseudonocardia kunmingensis</name>
    <dbReference type="NCBI Taxonomy" id="630975"/>
    <lineage>
        <taxon>Bacteria</taxon>
        <taxon>Bacillati</taxon>
        <taxon>Actinomycetota</taxon>
        <taxon>Actinomycetes</taxon>
        <taxon>Pseudonocardiales</taxon>
        <taxon>Pseudonocardiaceae</taxon>
        <taxon>Pseudonocardia</taxon>
    </lineage>
</organism>
<proteinExistence type="predicted"/>
<gene>
    <name evidence="2" type="ORF">FB558_6384</name>
</gene>
<keyword evidence="3" id="KW-1185">Reference proteome</keyword>
<dbReference type="CDD" id="cd00093">
    <property type="entry name" value="HTH_XRE"/>
    <property type="match status" value="1"/>
</dbReference>
<dbReference type="Gene3D" id="1.10.260.40">
    <property type="entry name" value="lambda repressor-like DNA-binding domains"/>
    <property type="match status" value="1"/>
</dbReference>
<dbReference type="Pfam" id="PF19054">
    <property type="entry name" value="DUF5753"/>
    <property type="match status" value="1"/>
</dbReference>
<dbReference type="Pfam" id="PF13560">
    <property type="entry name" value="HTH_31"/>
    <property type="match status" value="1"/>
</dbReference>
<dbReference type="InterPro" id="IPR010982">
    <property type="entry name" value="Lambda_DNA-bd_dom_sf"/>
</dbReference>
<comment type="caution">
    <text evidence="2">The sequence shown here is derived from an EMBL/GenBank/DDBJ whole genome shotgun (WGS) entry which is preliminary data.</text>
</comment>
<accession>A0A543D9Y2</accession>
<evidence type="ECO:0000259" key="1">
    <source>
        <dbReference type="PROSITE" id="PS50943"/>
    </source>
</evidence>
<dbReference type="InterPro" id="IPR043917">
    <property type="entry name" value="DUF5753"/>
</dbReference>
<name>A0A543D9Y2_9PSEU</name>
<dbReference type="PROSITE" id="PS50943">
    <property type="entry name" value="HTH_CROC1"/>
    <property type="match status" value="1"/>
</dbReference>
<evidence type="ECO:0000313" key="3">
    <source>
        <dbReference type="Proteomes" id="UP000315677"/>
    </source>
</evidence>
<evidence type="ECO:0000313" key="2">
    <source>
        <dbReference type="EMBL" id="TQM06139.1"/>
    </source>
</evidence>
<dbReference type="EMBL" id="VFPA01000004">
    <property type="protein sequence ID" value="TQM06139.1"/>
    <property type="molecule type" value="Genomic_DNA"/>
</dbReference>
<dbReference type="SUPFAM" id="SSF47413">
    <property type="entry name" value="lambda repressor-like DNA-binding domains"/>
    <property type="match status" value="1"/>
</dbReference>
<dbReference type="SMART" id="SM00530">
    <property type="entry name" value="HTH_XRE"/>
    <property type="match status" value="1"/>
</dbReference>
<dbReference type="GO" id="GO:0003677">
    <property type="term" value="F:DNA binding"/>
    <property type="evidence" value="ECO:0007669"/>
    <property type="project" value="InterPro"/>
</dbReference>
<dbReference type="RefSeq" id="WP_425468109.1">
    <property type="nucleotide sequence ID" value="NZ_VFPA01000004.1"/>
</dbReference>
<dbReference type="AlphaFoldDB" id="A0A543D9Y2"/>
<dbReference type="Proteomes" id="UP000315677">
    <property type="component" value="Unassembled WGS sequence"/>
</dbReference>
<reference evidence="2 3" key="1">
    <citation type="submission" date="2019-06" db="EMBL/GenBank/DDBJ databases">
        <title>Sequencing the genomes of 1000 actinobacteria strains.</title>
        <authorList>
            <person name="Klenk H.-P."/>
        </authorList>
    </citation>
    <scope>NUCLEOTIDE SEQUENCE [LARGE SCALE GENOMIC DNA]</scope>
    <source>
        <strain evidence="2 3">DSM 45301</strain>
    </source>
</reference>
<feature type="domain" description="HTH cro/C1-type" evidence="1">
    <location>
        <begin position="35"/>
        <end position="88"/>
    </location>
</feature>
<dbReference type="InterPro" id="IPR001387">
    <property type="entry name" value="Cro/C1-type_HTH"/>
</dbReference>
<sequence length="302" mass="33926">MRADPPPVARSALLPVDPNQQGGPTVLRIVLGTQLRRWREASGITREAAGEAIRASHAKISRLELGRVGFKERDLVDLLALYGVTDEKEREEFLDLARRANTRGWWQQHGQVLPSWFEMYLGLEQAASVIRTYQVQFVPGLLQCEEYARSVIMVGHQAGAADEIDRRVQLRMTRQKMLTEPGAPQLWAVIDEAALRRPFGAPHIMRAQLDHLLEMSALPNVTVQVLPFRLGSHAAAGGAFTILRFAESDLPDIVYLEQLNSAVYLDKRTEVEDYLGVMERVSVQAETPVRSKDALRRLRAAM</sequence>
<protein>
    <submittedName>
        <fullName evidence="2">Xre family transcriptional regulator</fullName>
    </submittedName>
</protein>